<accession>X1DIE0</accession>
<evidence type="ECO:0000313" key="1">
    <source>
        <dbReference type="EMBL" id="GAG96186.1"/>
    </source>
</evidence>
<organism evidence="1">
    <name type="scientific">marine sediment metagenome</name>
    <dbReference type="NCBI Taxonomy" id="412755"/>
    <lineage>
        <taxon>unclassified sequences</taxon>
        <taxon>metagenomes</taxon>
        <taxon>ecological metagenomes</taxon>
    </lineage>
</organism>
<comment type="caution">
    <text evidence="1">The sequence shown here is derived from an EMBL/GenBank/DDBJ whole genome shotgun (WGS) entry which is preliminary data.</text>
</comment>
<feature type="non-terminal residue" evidence="1">
    <location>
        <position position="69"/>
    </location>
</feature>
<gene>
    <name evidence="1" type="ORF">S01H4_47070</name>
</gene>
<sequence length="69" mass="8085">MNKELLTCVSLAKPLRIRLKDPIGSFQNKLNLCFDISYPFIKLQVIKHQLPEELYSTTFVKENTINFLK</sequence>
<proteinExistence type="predicted"/>
<name>X1DIE0_9ZZZZ</name>
<dbReference type="AlphaFoldDB" id="X1DIE0"/>
<dbReference type="EMBL" id="BART01026381">
    <property type="protein sequence ID" value="GAG96186.1"/>
    <property type="molecule type" value="Genomic_DNA"/>
</dbReference>
<reference evidence="1" key="1">
    <citation type="journal article" date="2014" name="Front. Microbiol.">
        <title>High frequency of phylogenetically diverse reductive dehalogenase-homologous genes in deep subseafloor sedimentary metagenomes.</title>
        <authorList>
            <person name="Kawai M."/>
            <person name="Futagami T."/>
            <person name="Toyoda A."/>
            <person name="Takaki Y."/>
            <person name="Nishi S."/>
            <person name="Hori S."/>
            <person name="Arai W."/>
            <person name="Tsubouchi T."/>
            <person name="Morono Y."/>
            <person name="Uchiyama I."/>
            <person name="Ito T."/>
            <person name="Fujiyama A."/>
            <person name="Inagaki F."/>
            <person name="Takami H."/>
        </authorList>
    </citation>
    <scope>NUCLEOTIDE SEQUENCE</scope>
    <source>
        <strain evidence="1">Expedition CK06-06</strain>
    </source>
</reference>
<protein>
    <submittedName>
        <fullName evidence="1">Uncharacterized protein</fullName>
    </submittedName>
</protein>